<protein>
    <recommendedName>
        <fullName evidence="3">Nephrocystin 3-like N-terminal domain-containing protein</fullName>
    </recommendedName>
</protein>
<reference evidence="4 5" key="1">
    <citation type="submission" date="2018-05" db="EMBL/GenBank/DDBJ databases">
        <title>Freshwater and sediment microbial communities from various areas in North America, analyzing microbe dynamics in response to fracking.</title>
        <authorList>
            <person name="Lamendella R."/>
        </authorList>
    </citation>
    <scope>NUCLEOTIDE SEQUENCE [LARGE SCALE GENOMIC DNA]</scope>
    <source>
        <strain evidence="4 5">125B1</strain>
    </source>
</reference>
<dbReference type="Proteomes" id="UP000246964">
    <property type="component" value="Unassembled WGS sequence"/>
</dbReference>
<dbReference type="EMBL" id="QGTT01000008">
    <property type="protein sequence ID" value="PWW12237.1"/>
    <property type="molecule type" value="Genomic_DNA"/>
</dbReference>
<gene>
    <name evidence="4" type="ORF">DET45_10870</name>
</gene>
<evidence type="ECO:0000256" key="1">
    <source>
        <dbReference type="ARBA" id="ARBA00022737"/>
    </source>
</evidence>
<evidence type="ECO:0000313" key="4">
    <source>
        <dbReference type="EMBL" id="PWW12237.1"/>
    </source>
</evidence>
<organism evidence="4 5">
    <name type="scientific">Pseudidiomarina maritima</name>
    <dbReference type="NCBI Taxonomy" id="519453"/>
    <lineage>
        <taxon>Bacteria</taxon>
        <taxon>Pseudomonadati</taxon>
        <taxon>Pseudomonadota</taxon>
        <taxon>Gammaproteobacteria</taxon>
        <taxon>Alteromonadales</taxon>
        <taxon>Idiomarinaceae</taxon>
        <taxon>Pseudidiomarina</taxon>
    </lineage>
</organism>
<keyword evidence="5" id="KW-1185">Reference proteome</keyword>
<keyword evidence="1" id="KW-0677">Repeat</keyword>
<comment type="caution">
    <text evidence="4">The sequence shown here is derived from an EMBL/GenBank/DDBJ whole genome shotgun (WGS) entry which is preliminary data.</text>
</comment>
<evidence type="ECO:0000256" key="2">
    <source>
        <dbReference type="SAM" id="MobiDB-lite"/>
    </source>
</evidence>
<proteinExistence type="predicted"/>
<sequence>MATSSKIKPSQLTRVGYTYQDLMCIRTLINWFHEPEKYQWMSIEGNQGLGHIKSLDDVICFTASGEYELYQVKFTIDSERQDLRLDFDWLLKKKENGTSLIEKWSTDIEKFGTSSTISIAKLITNRIPDQVLSNCLKEDKIDYSLIPDDIKSKISGQLGTEQKARDFFATLIFEHSQKEIDDLELKLHDSLVPDHASNESWLQLLKAIERWATRKNEPSPDGKIYLTHINEILSLGTRKTISQFFEIPGGYTPPTDDFHSEILNRTAQPGSSVISGLPGMGKSTYLSFLTDELIEKKTPVIRHHYYLSPQFIGDRIAFNNAAQSLQSQIKTLYPNDFDSDKFDPQLLETWISKAADNAAEDNKTLVIIIDGLDHVYRDRSDISQLEHLVNRIIPFKDKICLLFGTQPISDAHLPNSLLRSAPRDKSWLDIPSMGLEAIKSRIEFLVSSEELNVIGDDAHQRSEIVEISQALLNISHGYPLHILYSLNSFQLTKDKINRYDVEKLPTCPDGDIHTYYENLWVQLSESAKEILLLIANADFSWPDKTHLGYCFHDSLIFQNSFSEIQHLVEQRLSGIIPFHSSLFVYLKRKDIFDQSRDRLNRISQTWINTHAPAYWKWGWEWIIEANLGNAAPLLQGTTRDWLVQSLCKGYPLEHIEHIFNIGERIAFESSLYPELLRLRILKMRLLNGPQFQIQDFSDFLDCSLSITQDNYGLLWRADNLRIISDNEIAIVAKHFQGKNERVVDACAKEIYRRIRFYARQEDTNHYQTLNTLVDDYLHTLTSYNNPDLDRIKDFYGRLNDKASSFRKIVELLVQNGHRHLLLDLSRFEIPEDIAPTIYDEIVLAASIEGVKLEATNPKVRDAKSSIYMLYQLLAGNEPQIGELGEVECPVEYEDTRHLPLYEYFFSTLVSNFNNCPNIETPKFTNPTNLQEFLENAWLTFRFASLNTATTLRQGKDFKVSDLFDSFAILERPDNFLMGPQITAVLFSIRKALAKISIHLNILCNSLDEFGSLNQDQLDALSKSIWWDSRVFFDVATQNSIFNFPKEAASLEFSKLFDAELLRRDDTATLANDSLDLAKLAVNFGLYDEAEKFLERTALNTVGYGHRKDTTLHEVFEAIQECSDSNCPQVSDWLERVTIFTTDVFDFSEREIRHIPGWFTKLLAKHNPERLVDEFEYHLSEENWHIAHLILESFVKSFPLSTQPEHSFLRCMTTFEAMTALDERSKDNDILRGVFEDQCHVLGGMPPPPRERSSTNEDVNTECPEASTIHPNNLTDLTAALHSVSYQIREKFMSGWINYWAVQGQASSILTAFSDYYDQSKSDYELNRCLHHIFLLSKENEGKNAAYKWAVRNIKLNNCWNPYFSSGSEEALREYGNTYSRHWENLLRDTMAPGSSSLQRDENIVVPSTQLVTYLVAAGQIALAAEITETMVTSLEGDMAHLPLTKQYWYDDPVSIENIPFHLTLLHFKWPDRYARLLTAKQIAALLQDDSNIEFRTLYLNYLNQQPYEADIVDLLSVLLLVETPLFTEEEVTNAIQYPSTISDALLTSLGLMGEDRDDFSSLYSIFADNLTPNKAKYDKFANGVPLRFMAIIHELEQEYNVPLEKHFLLEWEKVWERRPCKMFDPYDFCGDQFYRQDRIQISFSWRAETSIVSAFLRTLAYAMHKHSIPSEVCYSYAQEALPFGSIAVNLSPSDPPYGWPVFGNLSKDDSLPGQNELERYLADFAAFPNEILLHANGPILRNHSGVCLDLKVILVALQSPEIDDPKLMFDSIVHARNSEQGILPLAKWTWPSSFGRWETDWLSRGYFRPTYSVGDLPINTVNRSESSVEYFGGSISNGAWRYWVNQWYPVHHGGVGNSFGTYFTVSKEFFENFKAHTGGNYYLIAEMTCVDRRNFAHASEPLKTFAISPV</sequence>
<accession>A0A317Q7U1</accession>
<dbReference type="RefSeq" id="WP_147269638.1">
    <property type="nucleotide sequence ID" value="NZ_QGTT01000008.1"/>
</dbReference>
<feature type="domain" description="Nephrocystin 3-like N-terminal" evidence="3">
    <location>
        <begin position="267"/>
        <end position="389"/>
    </location>
</feature>
<feature type="region of interest" description="Disordered" evidence="2">
    <location>
        <begin position="1241"/>
        <end position="1266"/>
    </location>
</feature>
<name>A0A317Q7U1_9GAMM</name>
<dbReference type="InterPro" id="IPR027417">
    <property type="entry name" value="P-loop_NTPase"/>
</dbReference>
<dbReference type="Gene3D" id="3.40.50.300">
    <property type="entry name" value="P-loop containing nucleotide triphosphate hydrolases"/>
    <property type="match status" value="1"/>
</dbReference>
<evidence type="ECO:0000259" key="3">
    <source>
        <dbReference type="Pfam" id="PF24883"/>
    </source>
</evidence>
<dbReference type="SUPFAM" id="SSF52540">
    <property type="entry name" value="P-loop containing nucleoside triphosphate hydrolases"/>
    <property type="match status" value="1"/>
</dbReference>
<evidence type="ECO:0000313" key="5">
    <source>
        <dbReference type="Proteomes" id="UP000246964"/>
    </source>
</evidence>
<dbReference type="Pfam" id="PF24883">
    <property type="entry name" value="NPHP3_N"/>
    <property type="match status" value="1"/>
</dbReference>
<dbReference type="InterPro" id="IPR056884">
    <property type="entry name" value="NPHP3-like_N"/>
</dbReference>